<dbReference type="GeneID" id="82320618"/>
<dbReference type="InterPro" id="IPR004323">
    <property type="entry name" value="Ion_tolerance_CutA"/>
</dbReference>
<dbReference type="SUPFAM" id="SSF54913">
    <property type="entry name" value="GlnB-like"/>
    <property type="match status" value="1"/>
</dbReference>
<accession>A0A4U8TRK0</accession>
<comment type="similarity">
    <text evidence="1">Belongs to the CutA family.</text>
</comment>
<dbReference type="RefSeq" id="WP_034363667.1">
    <property type="nucleotide sequence ID" value="NZ_CAJUDB010000001.1"/>
</dbReference>
<dbReference type="Proteomes" id="UP000029707">
    <property type="component" value="Unassembled WGS sequence"/>
</dbReference>
<dbReference type="STRING" id="425400.LS65_09340"/>
<evidence type="ECO:0000256" key="1">
    <source>
        <dbReference type="ARBA" id="ARBA00010169"/>
    </source>
</evidence>
<dbReference type="GO" id="GO:0010038">
    <property type="term" value="P:response to metal ion"/>
    <property type="evidence" value="ECO:0007669"/>
    <property type="project" value="InterPro"/>
</dbReference>
<dbReference type="PANTHER" id="PTHR23419">
    <property type="entry name" value="DIVALENT CATION TOLERANCE CUTA-RELATED"/>
    <property type="match status" value="1"/>
</dbReference>
<dbReference type="PANTHER" id="PTHR23419:SF8">
    <property type="entry name" value="FI09726P"/>
    <property type="match status" value="1"/>
</dbReference>
<sequence>MLIIHTTTPSKKEAKHLTQLLLASRLVACVQRHKIKSAYIWQKNEKEVVCKENEYLLILKTLPEHYEAIQSLILSHHSYEVPEIIAFEAKAQNAYDAWIKQTLKA</sequence>
<evidence type="ECO:0000313" key="2">
    <source>
        <dbReference type="EMBL" id="TLE02806.1"/>
    </source>
</evidence>
<protein>
    <submittedName>
        <fullName evidence="2">Divalent-cation tolerance protein CutA</fullName>
    </submittedName>
</protein>
<keyword evidence="3" id="KW-1185">Reference proteome</keyword>
<comment type="caution">
    <text evidence="2">The sequence shown here is derived from an EMBL/GenBank/DDBJ whole genome shotgun (WGS) entry which is preliminary data.</text>
</comment>
<evidence type="ECO:0000313" key="3">
    <source>
        <dbReference type="Proteomes" id="UP000029707"/>
    </source>
</evidence>
<dbReference type="OrthoDB" id="37622at2"/>
<dbReference type="Gene3D" id="3.30.70.120">
    <property type="match status" value="1"/>
</dbReference>
<reference evidence="2 3" key="1">
    <citation type="journal article" date="2014" name="Genome Announc.">
        <title>Draft genome sequences of eight enterohepatic helicobacter species isolated from both laboratory and wild rodents.</title>
        <authorList>
            <person name="Sheh A."/>
            <person name="Shen Z."/>
            <person name="Fox J.G."/>
        </authorList>
    </citation>
    <scope>NUCLEOTIDE SEQUENCE [LARGE SCALE GENOMIC DNA]</scope>
    <source>
        <strain evidence="2 3">MIT 01-6451</strain>
    </source>
</reference>
<organism evidence="2 3">
    <name type="scientific">Helicobacter japonicus</name>
    <dbReference type="NCBI Taxonomy" id="425400"/>
    <lineage>
        <taxon>Bacteria</taxon>
        <taxon>Pseudomonadati</taxon>
        <taxon>Campylobacterota</taxon>
        <taxon>Epsilonproteobacteria</taxon>
        <taxon>Campylobacterales</taxon>
        <taxon>Helicobacteraceae</taxon>
        <taxon>Helicobacter</taxon>
    </lineage>
</organism>
<dbReference type="GO" id="GO:0005507">
    <property type="term" value="F:copper ion binding"/>
    <property type="evidence" value="ECO:0007669"/>
    <property type="project" value="TreeGrafter"/>
</dbReference>
<dbReference type="Pfam" id="PF03091">
    <property type="entry name" value="CutA1"/>
    <property type="match status" value="1"/>
</dbReference>
<name>A0A4U8TRK0_9HELI</name>
<dbReference type="InterPro" id="IPR011322">
    <property type="entry name" value="N-reg_PII-like_a/b"/>
</dbReference>
<dbReference type="InterPro" id="IPR015867">
    <property type="entry name" value="N-reg_PII/ATP_PRibTrfase_C"/>
</dbReference>
<dbReference type="AlphaFoldDB" id="A0A4U8TRK0"/>
<dbReference type="EMBL" id="JRMQ02000002">
    <property type="protein sequence ID" value="TLE02806.1"/>
    <property type="molecule type" value="Genomic_DNA"/>
</dbReference>
<gene>
    <name evidence="2" type="ORF">LS65_002465</name>
</gene>
<proteinExistence type="inferred from homology"/>